<evidence type="ECO:0000256" key="17">
    <source>
        <dbReference type="SAM" id="MobiDB-lite"/>
    </source>
</evidence>
<evidence type="ECO:0000256" key="1">
    <source>
        <dbReference type="ARBA" id="ARBA00003195"/>
    </source>
</evidence>
<dbReference type="RefSeq" id="XP_033391866.1">
    <property type="nucleotide sequence ID" value="XM_033541412.1"/>
</dbReference>
<evidence type="ECO:0000256" key="7">
    <source>
        <dbReference type="ARBA" id="ARBA00022448"/>
    </source>
</evidence>
<organism evidence="18 19">
    <name type="scientific">Aplosporella prunicola CBS 121167</name>
    <dbReference type="NCBI Taxonomy" id="1176127"/>
    <lineage>
        <taxon>Eukaryota</taxon>
        <taxon>Fungi</taxon>
        <taxon>Dikarya</taxon>
        <taxon>Ascomycota</taxon>
        <taxon>Pezizomycotina</taxon>
        <taxon>Dothideomycetes</taxon>
        <taxon>Dothideomycetes incertae sedis</taxon>
        <taxon>Botryosphaeriales</taxon>
        <taxon>Aplosporellaceae</taxon>
        <taxon>Aplosporella</taxon>
    </lineage>
</organism>
<dbReference type="Proteomes" id="UP000799438">
    <property type="component" value="Unassembled WGS sequence"/>
</dbReference>
<keyword evidence="13 16" id="KW-1015">Disulfide bond</keyword>
<keyword evidence="11" id="KW-0496">Mitochondrion</keyword>
<sequence>MSSGYGLNGGPSRCFSFWQEVLACYVTNSSEDNTAGKAKCLGPLDDYYECLHHKKEYAKAFAMQSAYRQAEAAGNGRPADAPKPSEVRSLGLLEGAPETKNVSRGWFGRRESNGAY</sequence>
<dbReference type="CDD" id="cd24141">
    <property type="entry name" value="NDUFS5-like"/>
    <property type="match status" value="1"/>
</dbReference>
<reference evidence="18" key="1">
    <citation type="journal article" date="2020" name="Stud. Mycol.">
        <title>101 Dothideomycetes genomes: a test case for predicting lifestyles and emergence of pathogens.</title>
        <authorList>
            <person name="Haridas S."/>
            <person name="Albert R."/>
            <person name="Binder M."/>
            <person name="Bloem J."/>
            <person name="Labutti K."/>
            <person name="Salamov A."/>
            <person name="Andreopoulos B."/>
            <person name="Baker S."/>
            <person name="Barry K."/>
            <person name="Bills G."/>
            <person name="Bluhm B."/>
            <person name="Cannon C."/>
            <person name="Castanera R."/>
            <person name="Culley D."/>
            <person name="Daum C."/>
            <person name="Ezra D."/>
            <person name="Gonzalez J."/>
            <person name="Henrissat B."/>
            <person name="Kuo A."/>
            <person name="Liang C."/>
            <person name="Lipzen A."/>
            <person name="Lutzoni F."/>
            <person name="Magnuson J."/>
            <person name="Mondo S."/>
            <person name="Nolan M."/>
            <person name="Ohm R."/>
            <person name="Pangilinan J."/>
            <person name="Park H.-J."/>
            <person name="Ramirez L."/>
            <person name="Alfaro M."/>
            <person name="Sun H."/>
            <person name="Tritt A."/>
            <person name="Yoshinaga Y."/>
            <person name="Zwiers L.-H."/>
            <person name="Turgeon B."/>
            <person name="Goodwin S."/>
            <person name="Spatafora J."/>
            <person name="Crous P."/>
            <person name="Grigoriev I."/>
        </authorList>
    </citation>
    <scope>NUCLEOTIDE SEQUENCE</scope>
    <source>
        <strain evidence="18">CBS 121167</strain>
    </source>
</reference>
<dbReference type="GO" id="GO:0005743">
    <property type="term" value="C:mitochondrial inner membrane"/>
    <property type="evidence" value="ECO:0007669"/>
    <property type="project" value="UniProtKB-SubCell"/>
</dbReference>
<evidence type="ECO:0000256" key="10">
    <source>
        <dbReference type="ARBA" id="ARBA00022982"/>
    </source>
</evidence>
<comment type="subunit">
    <text evidence="5">Mammalian complex I is composed of 45 different subunits. This is a component of the iron-sulfur (IP) fragment of the enzyme.</text>
</comment>
<comment type="similarity">
    <text evidence="4">Belongs to the complex I NDUFS5 subunit family.</text>
</comment>
<dbReference type="GO" id="GO:0005758">
    <property type="term" value="C:mitochondrial intermembrane space"/>
    <property type="evidence" value="ECO:0007669"/>
    <property type="project" value="UniProtKB-SubCell"/>
</dbReference>
<dbReference type="PANTHER" id="PTHR15224:SF1">
    <property type="entry name" value="NADH DEHYDROGENASE [UBIQUINONE] IRON-SULFUR PROTEIN 5"/>
    <property type="match status" value="1"/>
</dbReference>
<protein>
    <recommendedName>
        <fullName evidence="6">NADH dehydrogenase [ubiquinone] iron-sulfur protein 5</fullName>
    </recommendedName>
    <alternativeName>
        <fullName evidence="14">Complex I-15 kDa</fullName>
    </alternativeName>
    <alternativeName>
        <fullName evidence="15">NADH-ubiquinone oxidoreductase 15 kDa subunit</fullName>
    </alternativeName>
</protein>
<evidence type="ECO:0000256" key="12">
    <source>
        <dbReference type="ARBA" id="ARBA00023136"/>
    </source>
</evidence>
<comment type="subcellular location">
    <subcellularLocation>
        <location evidence="3">Mitochondrion inner membrane</location>
        <topology evidence="3">Peripheral membrane protein</topology>
    </subcellularLocation>
    <subcellularLocation>
        <location evidence="2">Mitochondrion intermembrane space</location>
    </subcellularLocation>
</comment>
<evidence type="ECO:0000256" key="8">
    <source>
        <dbReference type="ARBA" id="ARBA00022660"/>
    </source>
</evidence>
<name>A0A6A6AY12_9PEZI</name>
<keyword evidence="9" id="KW-0999">Mitochondrion inner membrane</keyword>
<keyword evidence="10" id="KW-0249">Electron transport</keyword>
<feature type="region of interest" description="Disordered" evidence="17">
    <location>
        <begin position="72"/>
        <end position="116"/>
    </location>
</feature>
<evidence type="ECO:0000313" key="19">
    <source>
        <dbReference type="Proteomes" id="UP000799438"/>
    </source>
</evidence>
<keyword evidence="19" id="KW-1185">Reference proteome</keyword>
<feature type="disulfide bond" evidence="16">
    <location>
        <begin position="24"/>
        <end position="40"/>
    </location>
</feature>
<dbReference type="GeneID" id="54298908"/>
<keyword evidence="8" id="KW-0679">Respiratory chain</keyword>
<evidence type="ECO:0000256" key="3">
    <source>
        <dbReference type="ARBA" id="ARBA00004637"/>
    </source>
</evidence>
<evidence type="ECO:0000256" key="9">
    <source>
        <dbReference type="ARBA" id="ARBA00022792"/>
    </source>
</evidence>
<keyword evidence="7" id="KW-0813">Transport</keyword>
<accession>A0A6A6AY12</accession>
<feature type="disulfide bond" evidence="16">
    <location>
        <begin position="14"/>
        <end position="50"/>
    </location>
</feature>
<evidence type="ECO:0000256" key="15">
    <source>
        <dbReference type="ARBA" id="ARBA00032739"/>
    </source>
</evidence>
<proteinExistence type="inferred from homology"/>
<keyword evidence="12" id="KW-0472">Membrane</keyword>
<dbReference type="AlphaFoldDB" id="A0A6A6AY12"/>
<dbReference type="PANTHER" id="PTHR15224">
    <property type="entry name" value="NADH DEHYDROGENASE [UBIQUINONE] IRON-SULFUR PROTEIN 5"/>
    <property type="match status" value="1"/>
</dbReference>
<dbReference type="OrthoDB" id="9992197at2759"/>
<gene>
    <name evidence="18" type="ORF">K452DRAFT_292649</name>
</gene>
<evidence type="ECO:0000256" key="11">
    <source>
        <dbReference type="ARBA" id="ARBA00023128"/>
    </source>
</evidence>
<dbReference type="EMBL" id="ML995532">
    <property type="protein sequence ID" value="KAF2136148.1"/>
    <property type="molecule type" value="Genomic_DNA"/>
</dbReference>
<dbReference type="InterPro" id="IPR019342">
    <property type="entry name" value="NADH_UbQ_OxRdtase_FeS-su5"/>
</dbReference>
<evidence type="ECO:0000256" key="14">
    <source>
        <dbReference type="ARBA" id="ARBA00031222"/>
    </source>
</evidence>
<evidence type="ECO:0000256" key="5">
    <source>
        <dbReference type="ARBA" id="ARBA00011261"/>
    </source>
</evidence>
<dbReference type="GO" id="GO:0032981">
    <property type="term" value="P:mitochondrial respiratory chain complex I assembly"/>
    <property type="evidence" value="ECO:0007669"/>
    <property type="project" value="TreeGrafter"/>
</dbReference>
<evidence type="ECO:0000256" key="13">
    <source>
        <dbReference type="ARBA" id="ARBA00023157"/>
    </source>
</evidence>
<comment type="function">
    <text evidence="1">Accessory subunit of the mitochondrial membrane respiratory chain NADH dehydrogenase (Complex I), that is believed not to be involved in catalysis. Complex I functions in the transfer of electrons from NADH to the respiratory chain. The immediate electron acceptor for the enzyme is believed to be ubiquinone.</text>
</comment>
<evidence type="ECO:0000256" key="4">
    <source>
        <dbReference type="ARBA" id="ARBA00007372"/>
    </source>
</evidence>
<evidence type="ECO:0000256" key="2">
    <source>
        <dbReference type="ARBA" id="ARBA00004569"/>
    </source>
</evidence>
<evidence type="ECO:0000313" key="18">
    <source>
        <dbReference type="EMBL" id="KAF2136148.1"/>
    </source>
</evidence>
<evidence type="ECO:0000256" key="6">
    <source>
        <dbReference type="ARBA" id="ARBA00013482"/>
    </source>
</evidence>
<evidence type="ECO:0000256" key="16">
    <source>
        <dbReference type="PIRSR" id="PIRSR619342-50"/>
    </source>
</evidence>